<sequence>MKCVKIMIALFLLLILAGCSNDEAVVNRVINQNNVDQVIDQLIEQTETENNSTNLEIEPSNQSKGDMEKWNASAEKSENEVSDVDYDLTKMSSDMVYAMVYQMVFESDEYVGKTFRLEGKYYTIYYDLTKKYYHYCLIEDALACCSQGIEFVWGDGSHVYPDEYPQEGTKIVVQGTFETYKEDGDDYLYCRLKDATMEIVNE</sequence>
<dbReference type="AlphaFoldDB" id="A0A7C8HG44"/>
<accession>A0A7C8HG44</accession>
<evidence type="ECO:0000313" key="4">
    <source>
        <dbReference type="Proteomes" id="UP000483018"/>
    </source>
</evidence>
<feature type="compositionally biased region" description="Polar residues" evidence="1">
    <location>
        <begin position="49"/>
        <end position="64"/>
    </location>
</feature>
<dbReference type="Proteomes" id="UP000483018">
    <property type="component" value="Unassembled WGS sequence"/>
</dbReference>
<evidence type="ECO:0000256" key="1">
    <source>
        <dbReference type="SAM" id="MobiDB-lite"/>
    </source>
</evidence>
<name>A0A7C8HG44_9FIRM</name>
<reference evidence="3 4" key="1">
    <citation type="submission" date="2019-12" db="EMBL/GenBank/DDBJ databases">
        <title>Defluviitalea raffinosedens, isolated from a biogas fermenter, genome sequencing and characterization.</title>
        <authorList>
            <person name="Rettenmaier R."/>
            <person name="Schneider M."/>
            <person name="Neuhaus K."/>
            <person name="Liebl W."/>
            <person name="Zverlov V."/>
        </authorList>
    </citation>
    <scope>NUCLEOTIDE SEQUENCE [LARGE SCALE GENOMIC DNA]</scope>
    <source>
        <strain evidence="3 4">249c-K6</strain>
    </source>
</reference>
<evidence type="ECO:0000313" key="3">
    <source>
        <dbReference type="EMBL" id="KAE9629460.1"/>
    </source>
</evidence>
<feature type="compositionally biased region" description="Basic and acidic residues" evidence="1">
    <location>
        <begin position="65"/>
        <end position="78"/>
    </location>
</feature>
<comment type="caution">
    <text evidence="3">The sequence shown here is derived from an EMBL/GenBank/DDBJ whole genome shotgun (WGS) entry which is preliminary data.</text>
</comment>
<keyword evidence="4" id="KW-1185">Reference proteome</keyword>
<proteinExistence type="predicted"/>
<dbReference type="EMBL" id="WSLF01000017">
    <property type="protein sequence ID" value="KAE9629460.1"/>
    <property type="molecule type" value="Genomic_DNA"/>
</dbReference>
<evidence type="ECO:0000256" key="2">
    <source>
        <dbReference type="SAM" id="SignalP"/>
    </source>
</evidence>
<dbReference type="OrthoDB" id="359707at2"/>
<keyword evidence="2" id="KW-0732">Signal</keyword>
<feature type="signal peptide" evidence="2">
    <location>
        <begin position="1"/>
        <end position="24"/>
    </location>
</feature>
<feature type="region of interest" description="Disordered" evidence="1">
    <location>
        <begin position="49"/>
        <end position="78"/>
    </location>
</feature>
<dbReference type="RefSeq" id="WP_158741642.1">
    <property type="nucleotide sequence ID" value="NZ_JAFBEP010000026.1"/>
</dbReference>
<dbReference type="PROSITE" id="PS51257">
    <property type="entry name" value="PROKAR_LIPOPROTEIN"/>
    <property type="match status" value="1"/>
</dbReference>
<feature type="chain" id="PRO_5028895900" evidence="2">
    <location>
        <begin position="25"/>
        <end position="202"/>
    </location>
</feature>
<organism evidence="3 4">
    <name type="scientific">Defluviitalea raffinosedens</name>
    <dbReference type="NCBI Taxonomy" id="1450156"/>
    <lineage>
        <taxon>Bacteria</taxon>
        <taxon>Bacillati</taxon>
        <taxon>Bacillota</taxon>
        <taxon>Clostridia</taxon>
        <taxon>Lachnospirales</taxon>
        <taxon>Defluviitaleaceae</taxon>
        <taxon>Defluviitalea</taxon>
    </lineage>
</organism>
<gene>
    <name evidence="3" type="ORF">GND95_13275</name>
</gene>
<protein>
    <submittedName>
        <fullName evidence="3">Uncharacterized protein</fullName>
    </submittedName>
</protein>